<dbReference type="GO" id="GO:0006352">
    <property type="term" value="P:DNA-templated transcription initiation"/>
    <property type="evidence" value="ECO:0007669"/>
    <property type="project" value="InterPro"/>
</dbReference>
<dbReference type="Pfam" id="PF04545">
    <property type="entry name" value="Sigma70_r4"/>
    <property type="match status" value="1"/>
</dbReference>
<dbReference type="CDD" id="cd06171">
    <property type="entry name" value="Sigma70_r4"/>
    <property type="match status" value="1"/>
</dbReference>
<dbReference type="NCBIfam" id="TIGR02937">
    <property type="entry name" value="sigma70-ECF"/>
    <property type="match status" value="1"/>
</dbReference>
<evidence type="ECO:0000313" key="8">
    <source>
        <dbReference type="Proteomes" id="UP000279859"/>
    </source>
</evidence>
<dbReference type="InterPro" id="IPR039425">
    <property type="entry name" value="RNA_pol_sigma-70-like"/>
</dbReference>
<comment type="similarity">
    <text evidence="1">Belongs to the sigma-70 factor family. ECF subfamily.</text>
</comment>
<dbReference type="GO" id="GO:0016987">
    <property type="term" value="F:sigma factor activity"/>
    <property type="evidence" value="ECO:0007669"/>
    <property type="project" value="UniProtKB-KW"/>
</dbReference>
<dbReference type="PANTHER" id="PTHR43133:SF8">
    <property type="entry name" value="RNA POLYMERASE SIGMA FACTOR HI_1459-RELATED"/>
    <property type="match status" value="1"/>
</dbReference>
<sequence>MRGRRQDQGEQQVTSTSVWDVVDRRRPARRAAGALAPASAEPSTVTFDELYRTFSPAVCGYLTAQRVDDPEATTHDVFLAVLPRIESLRGGTEGAKSLLFTIAHARVVDHWRRRSRIPAALEYEPDLDVRTSPSAEELAVDGSSVLSLLRVLSPEQREVLLLRIVADLSLEQVAQIMEKSVGSIKQLQRRALAALKKQPAIESWGTP</sequence>
<evidence type="ECO:0000259" key="6">
    <source>
        <dbReference type="Pfam" id="PF04545"/>
    </source>
</evidence>
<keyword evidence="8" id="KW-1185">Reference proteome</keyword>
<gene>
    <name evidence="7" type="ORF">EEJ31_00840</name>
</gene>
<comment type="caution">
    <text evidence="7">The sequence shown here is derived from an EMBL/GenBank/DDBJ whole genome shotgun (WGS) entry which is preliminary data.</text>
</comment>
<feature type="domain" description="RNA polymerase sigma-70 region 4" evidence="6">
    <location>
        <begin position="148"/>
        <end position="197"/>
    </location>
</feature>
<dbReference type="InterPro" id="IPR007630">
    <property type="entry name" value="RNA_pol_sigma70_r4"/>
</dbReference>
<dbReference type="InterPro" id="IPR013324">
    <property type="entry name" value="RNA_pol_sigma_r3/r4-like"/>
</dbReference>
<dbReference type="SUPFAM" id="SSF88946">
    <property type="entry name" value="Sigma2 domain of RNA polymerase sigma factors"/>
    <property type="match status" value="1"/>
</dbReference>
<dbReference type="SUPFAM" id="SSF88659">
    <property type="entry name" value="Sigma3 and sigma4 domains of RNA polymerase sigma factors"/>
    <property type="match status" value="1"/>
</dbReference>
<protein>
    <submittedName>
        <fullName evidence="7">Sigma-70 family RNA polymerase sigma factor</fullName>
    </submittedName>
</protein>
<dbReference type="AlphaFoldDB" id="A0A3M8LPK5"/>
<dbReference type="InterPro" id="IPR036388">
    <property type="entry name" value="WH-like_DNA-bd_sf"/>
</dbReference>
<name>A0A3M8LPK5_9MICO</name>
<organism evidence="7 8">
    <name type="scientific">Cryobacterium tepidiphilum</name>
    <dbReference type="NCBI Taxonomy" id="2486026"/>
    <lineage>
        <taxon>Bacteria</taxon>
        <taxon>Bacillati</taxon>
        <taxon>Actinomycetota</taxon>
        <taxon>Actinomycetes</taxon>
        <taxon>Micrococcales</taxon>
        <taxon>Microbacteriaceae</taxon>
        <taxon>Cryobacterium</taxon>
    </lineage>
</organism>
<evidence type="ECO:0000256" key="4">
    <source>
        <dbReference type="ARBA" id="ARBA00023125"/>
    </source>
</evidence>
<dbReference type="Proteomes" id="UP000279859">
    <property type="component" value="Unassembled WGS sequence"/>
</dbReference>
<dbReference type="EMBL" id="RDSR01000001">
    <property type="protein sequence ID" value="RNE67466.1"/>
    <property type="molecule type" value="Genomic_DNA"/>
</dbReference>
<dbReference type="PANTHER" id="PTHR43133">
    <property type="entry name" value="RNA POLYMERASE ECF-TYPE SIGMA FACTO"/>
    <property type="match status" value="1"/>
</dbReference>
<evidence type="ECO:0000256" key="3">
    <source>
        <dbReference type="ARBA" id="ARBA00023082"/>
    </source>
</evidence>
<dbReference type="OrthoDB" id="5501064at2"/>
<dbReference type="Gene3D" id="1.10.1740.10">
    <property type="match status" value="1"/>
</dbReference>
<dbReference type="GO" id="GO:0003677">
    <property type="term" value="F:DNA binding"/>
    <property type="evidence" value="ECO:0007669"/>
    <property type="project" value="UniProtKB-KW"/>
</dbReference>
<evidence type="ECO:0000256" key="5">
    <source>
        <dbReference type="ARBA" id="ARBA00023163"/>
    </source>
</evidence>
<accession>A0A3M8LPK5</accession>
<keyword evidence="4" id="KW-0238">DNA-binding</keyword>
<dbReference type="InterPro" id="IPR014284">
    <property type="entry name" value="RNA_pol_sigma-70_dom"/>
</dbReference>
<dbReference type="Gene3D" id="1.10.10.10">
    <property type="entry name" value="Winged helix-like DNA-binding domain superfamily/Winged helix DNA-binding domain"/>
    <property type="match status" value="1"/>
</dbReference>
<dbReference type="InterPro" id="IPR013325">
    <property type="entry name" value="RNA_pol_sigma_r2"/>
</dbReference>
<keyword evidence="5" id="KW-0804">Transcription</keyword>
<evidence type="ECO:0000256" key="1">
    <source>
        <dbReference type="ARBA" id="ARBA00010641"/>
    </source>
</evidence>
<proteinExistence type="inferred from homology"/>
<keyword evidence="2" id="KW-0805">Transcription regulation</keyword>
<evidence type="ECO:0000256" key="2">
    <source>
        <dbReference type="ARBA" id="ARBA00023015"/>
    </source>
</evidence>
<evidence type="ECO:0000313" key="7">
    <source>
        <dbReference type="EMBL" id="RNE67466.1"/>
    </source>
</evidence>
<reference evidence="7 8" key="1">
    <citation type="submission" date="2018-11" db="EMBL/GenBank/DDBJ databases">
        <title>Cryobacterium sp. nov., isolated from rhizosphere soil of lettuce.</title>
        <authorList>
            <person name="Wang Y."/>
        </authorList>
    </citation>
    <scope>NUCLEOTIDE SEQUENCE [LARGE SCALE GENOMIC DNA]</scope>
    <source>
        <strain evidence="7 8">NEAU-85</strain>
    </source>
</reference>
<keyword evidence="3" id="KW-0731">Sigma factor</keyword>